<feature type="transmembrane region" description="Helical" evidence="1">
    <location>
        <begin position="59"/>
        <end position="78"/>
    </location>
</feature>
<dbReference type="STRING" id="1165689.SAMN02927914_00029"/>
<organism evidence="3 4">
    <name type="scientific">Mesorhizobium qingshengii</name>
    <dbReference type="NCBI Taxonomy" id="1165689"/>
    <lineage>
        <taxon>Bacteria</taxon>
        <taxon>Pseudomonadati</taxon>
        <taxon>Pseudomonadota</taxon>
        <taxon>Alphaproteobacteria</taxon>
        <taxon>Hyphomicrobiales</taxon>
        <taxon>Phyllobacteriaceae</taxon>
        <taxon>Mesorhizobium</taxon>
    </lineage>
</organism>
<evidence type="ECO:0000256" key="1">
    <source>
        <dbReference type="SAM" id="Phobius"/>
    </source>
</evidence>
<dbReference type="RefSeq" id="WP_091574528.1">
    <property type="nucleotide sequence ID" value="NZ_FMXM01000002.1"/>
</dbReference>
<evidence type="ECO:0000313" key="3">
    <source>
        <dbReference type="EMBL" id="SDA38394.1"/>
    </source>
</evidence>
<dbReference type="PIRSF" id="PIRSF033367">
    <property type="entry name" value="UCP033367_VanZ"/>
    <property type="match status" value="1"/>
</dbReference>
<keyword evidence="1" id="KW-0472">Membrane</keyword>
<proteinExistence type="predicted"/>
<keyword evidence="1" id="KW-0812">Transmembrane</keyword>
<gene>
    <name evidence="3" type="ORF">SAMN02927914_00029</name>
</gene>
<keyword evidence="1" id="KW-1133">Transmembrane helix</keyword>
<name>A0A1G5UXQ6_9HYPH</name>
<dbReference type="InterPro" id="IPR006976">
    <property type="entry name" value="VanZ-like"/>
</dbReference>
<evidence type="ECO:0000259" key="2">
    <source>
        <dbReference type="Pfam" id="PF04892"/>
    </source>
</evidence>
<feature type="transmembrane region" description="Helical" evidence="1">
    <location>
        <begin position="9"/>
        <end position="27"/>
    </location>
</feature>
<feature type="transmembrane region" description="Helical" evidence="1">
    <location>
        <begin position="39"/>
        <end position="54"/>
    </location>
</feature>
<accession>A0A1G5UXQ6</accession>
<reference evidence="3 4" key="1">
    <citation type="submission" date="2016-10" db="EMBL/GenBank/DDBJ databases">
        <authorList>
            <person name="de Groot N.N."/>
        </authorList>
    </citation>
    <scope>NUCLEOTIDE SEQUENCE [LARGE SCALE GENOMIC DNA]</scope>
    <source>
        <strain evidence="3 4">CGMCC 1.12097</strain>
    </source>
</reference>
<dbReference type="AlphaFoldDB" id="A0A1G5UXQ6"/>
<dbReference type="Proteomes" id="UP000198588">
    <property type="component" value="Unassembled WGS sequence"/>
</dbReference>
<feature type="transmembrane region" description="Helical" evidence="1">
    <location>
        <begin position="90"/>
        <end position="107"/>
    </location>
</feature>
<dbReference type="Pfam" id="PF04892">
    <property type="entry name" value="VanZ"/>
    <property type="match status" value="1"/>
</dbReference>
<dbReference type="EMBL" id="FMXM01000002">
    <property type="protein sequence ID" value="SDA38394.1"/>
    <property type="molecule type" value="Genomic_DNA"/>
</dbReference>
<feature type="domain" description="VanZ-like" evidence="2">
    <location>
        <begin position="40"/>
        <end position="102"/>
    </location>
</feature>
<dbReference type="OrthoDB" id="7908547at2"/>
<evidence type="ECO:0000313" key="4">
    <source>
        <dbReference type="Proteomes" id="UP000198588"/>
    </source>
</evidence>
<sequence length="116" mass="12750">MLRTALRIALWLVLIAILIVTLVPIGFRPQSGFGPEPERVAAFFALGLLFRLAYDRNWFLTICLMVAAGLGIEALQLFSPTRHPTVDDAVIKAIAGIIGALGGLLIARMEWLRLRP</sequence>
<dbReference type="InterPro" id="IPR017015">
    <property type="entry name" value="UCP033367_VanZ"/>
</dbReference>
<protein>
    <submittedName>
        <fullName evidence="3">VanZ like family protein</fullName>
    </submittedName>
</protein>